<evidence type="ECO:0000313" key="2">
    <source>
        <dbReference type="Proteomes" id="UP000241222"/>
    </source>
</evidence>
<dbReference type="RefSeq" id="WP_107347644.1">
    <property type="nucleotide sequence ID" value="NZ_PYMH01000001.1"/>
</dbReference>
<dbReference type="OrthoDB" id="6835762at2"/>
<organism evidence="1 2">
    <name type="scientific">Photobacterium lutimaris</name>
    <dbReference type="NCBI Taxonomy" id="388278"/>
    <lineage>
        <taxon>Bacteria</taxon>
        <taxon>Pseudomonadati</taxon>
        <taxon>Pseudomonadota</taxon>
        <taxon>Gammaproteobacteria</taxon>
        <taxon>Vibrionales</taxon>
        <taxon>Vibrionaceae</taxon>
        <taxon>Photobacterium</taxon>
    </lineage>
</organism>
<reference evidence="1 2" key="1">
    <citation type="submission" date="2018-03" db="EMBL/GenBank/DDBJ databases">
        <title>Whole genome sequencing of Histamine producing bacteria.</title>
        <authorList>
            <person name="Butler K."/>
        </authorList>
    </citation>
    <scope>NUCLEOTIDE SEQUENCE [LARGE SCALE GENOMIC DNA]</scope>
    <source>
        <strain evidence="1 2">JCM 13586</strain>
    </source>
</reference>
<protein>
    <submittedName>
        <fullName evidence="1">DUF535 domain-containing protein</fullName>
    </submittedName>
</protein>
<dbReference type="EMBL" id="PYMH01000001">
    <property type="protein sequence ID" value="PSU36290.1"/>
    <property type="molecule type" value="Genomic_DNA"/>
</dbReference>
<keyword evidence="2" id="KW-1185">Reference proteome</keyword>
<dbReference type="Proteomes" id="UP000241222">
    <property type="component" value="Unassembled WGS sequence"/>
</dbReference>
<dbReference type="GO" id="GO:0006974">
    <property type="term" value="P:DNA damage response"/>
    <property type="evidence" value="ECO:0007669"/>
    <property type="project" value="TreeGrafter"/>
</dbReference>
<comment type="caution">
    <text evidence="1">The sequence shown here is derived from an EMBL/GenBank/DDBJ whole genome shotgun (WGS) entry which is preliminary data.</text>
</comment>
<proteinExistence type="predicted"/>
<dbReference type="InterPro" id="IPR007488">
    <property type="entry name" value="DUF535"/>
</dbReference>
<sequence>MNLIRDAFSTYKVTYRNKPKCIAKYILRGLIHRKPLKRLNDNFKHGERRQVFRNQPEFALKAMRPYLRTGLTRMKAVEVVVNHHEWLDANIKPVARQAIYQHGLTLHTFDIGEEHFEIKLLFLDSYRREGELTLALCDSTGNKRYVITFVVHGGDVYVGGVQGSVDHDNFSRRFTKTVYGIRPKAFVVEALRILINYYGIKNCYAVKNSAHVYSDTRYKKKLNFNYDQLWLEQNGFEYNQWYYRLPITSERKAIELVKRPKRKMYRERYAWLDQLNKELKIELDNISIM</sequence>
<name>A0A2T3J4R6_9GAMM</name>
<dbReference type="PANTHER" id="PTHR38785:SF1">
    <property type="entry name" value="HOMOLOG OF VIRK"/>
    <property type="match status" value="1"/>
</dbReference>
<dbReference type="Pfam" id="PF04393">
    <property type="entry name" value="DUF535"/>
    <property type="match status" value="1"/>
</dbReference>
<gene>
    <name evidence="1" type="ORF">C9I99_04635</name>
</gene>
<evidence type="ECO:0000313" key="1">
    <source>
        <dbReference type="EMBL" id="PSU36290.1"/>
    </source>
</evidence>
<accession>A0A2T3J4R6</accession>
<dbReference type="AlphaFoldDB" id="A0A2T3J4R6"/>
<dbReference type="PANTHER" id="PTHR38785">
    <property type="entry name" value="HOMOLOG OF VIRK"/>
    <property type="match status" value="1"/>
</dbReference>